<dbReference type="FunFam" id="1.10.287.950:FF:000001">
    <property type="entry name" value="Methyl-accepting chemotaxis sensory transducer"/>
    <property type="match status" value="1"/>
</dbReference>
<keyword evidence="3" id="KW-0145">Chemotaxis</keyword>
<dbReference type="GO" id="GO:0007165">
    <property type="term" value="P:signal transduction"/>
    <property type="evidence" value="ECO:0007669"/>
    <property type="project" value="UniProtKB-KW"/>
</dbReference>
<name>B8CKU0_SHEPW</name>
<gene>
    <name evidence="12" type="ordered locus">swp_1480</name>
</gene>
<dbReference type="GO" id="GO:0016301">
    <property type="term" value="F:kinase activity"/>
    <property type="evidence" value="ECO:0007669"/>
    <property type="project" value="UniProtKB-KW"/>
</dbReference>
<dbReference type="AlphaFoldDB" id="B8CKU0"/>
<comment type="similarity">
    <text evidence="8">Belongs to the methyl-accepting chemotaxis (MCP) protein family.</text>
</comment>
<evidence type="ECO:0000256" key="2">
    <source>
        <dbReference type="ARBA" id="ARBA00022475"/>
    </source>
</evidence>
<keyword evidence="6 10" id="KW-0472">Membrane</keyword>
<dbReference type="InterPro" id="IPR004089">
    <property type="entry name" value="MCPsignal_dom"/>
</dbReference>
<evidence type="ECO:0000259" key="11">
    <source>
        <dbReference type="PROSITE" id="PS50111"/>
    </source>
</evidence>
<organism evidence="12 13">
    <name type="scientific">Shewanella piezotolerans (strain WP3 / JCM 13877)</name>
    <dbReference type="NCBI Taxonomy" id="225849"/>
    <lineage>
        <taxon>Bacteria</taxon>
        <taxon>Pseudomonadati</taxon>
        <taxon>Pseudomonadota</taxon>
        <taxon>Gammaproteobacteria</taxon>
        <taxon>Alteromonadales</taxon>
        <taxon>Shewanellaceae</taxon>
        <taxon>Shewanella</taxon>
    </lineage>
</organism>
<proteinExistence type="inferred from homology"/>
<dbReference type="OrthoDB" id="9806704at2"/>
<evidence type="ECO:0000256" key="7">
    <source>
        <dbReference type="ARBA" id="ARBA00023224"/>
    </source>
</evidence>
<keyword evidence="12" id="KW-0808">Transferase</keyword>
<keyword evidence="13" id="KW-1185">Reference proteome</keyword>
<dbReference type="CDD" id="cd11386">
    <property type="entry name" value="MCP_signal"/>
    <property type="match status" value="1"/>
</dbReference>
<evidence type="ECO:0000256" key="5">
    <source>
        <dbReference type="ARBA" id="ARBA00022989"/>
    </source>
</evidence>
<evidence type="ECO:0000256" key="3">
    <source>
        <dbReference type="ARBA" id="ARBA00022500"/>
    </source>
</evidence>
<reference evidence="12 13" key="1">
    <citation type="journal article" date="2008" name="PLoS ONE">
        <title>Environmental adaptation: genomic analysis of the piezotolerant and psychrotolerant deep-sea iron reducing bacterium Shewanella piezotolerans WP3.</title>
        <authorList>
            <person name="Wang F."/>
            <person name="Wang J."/>
            <person name="Jian H."/>
            <person name="Zhang B."/>
            <person name="Li S."/>
            <person name="Wang F."/>
            <person name="Zeng X."/>
            <person name="Gao L."/>
            <person name="Bartlett D.H."/>
            <person name="Yu J."/>
            <person name="Hu S."/>
            <person name="Xiao X."/>
        </authorList>
    </citation>
    <scope>NUCLEOTIDE SEQUENCE [LARGE SCALE GENOMIC DNA]</scope>
    <source>
        <strain evidence="13">WP3 / JCM 13877</strain>
    </source>
</reference>
<dbReference type="GO" id="GO:0006935">
    <property type="term" value="P:chemotaxis"/>
    <property type="evidence" value="ECO:0007669"/>
    <property type="project" value="UniProtKB-KW"/>
</dbReference>
<feature type="domain" description="Methyl-accepting transducer" evidence="11">
    <location>
        <begin position="386"/>
        <end position="622"/>
    </location>
</feature>
<protein>
    <submittedName>
        <fullName evidence="12">Histidine kinase, HAMP region:Bacterial chemotaxis sensory transducer</fullName>
    </submittedName>
</protein>
<keyword evidence="4 10" id="KW-0812">Transmembrane</keyword>
<evidence type="ECO:0000256" key="4">
    <source>
        <dbReference type="ARBA" id="ARBA00022692"/>
    </source>
</evidence>
<evidence type="ECO:0000256" key="8">
    <source>
        <dbReference type="ARBA" id="ARBA00029447"/>
    </source>
</evidence>
<dbReference type="EMBL" id="CP000472">
    <property type="protein sequence ID" value="ACJ28266.1"/>
    <property type="molecule type" value="Genomic_DNA"/>
</dbReference>
<dbReference type="InterPro" id="IPR033479">
    <property type="entry name" value="dCache_1"/>
</dbReference>
<dbReference type="SMART" id="SM00283">
    <property type="entry name" value="MA"/>
    <property type="match status" value="1"/>
</dbReference>
<evidence type="ECO:0000256" key="10">
    <source>
        <dbReference type="SAM" id="Phobius"/>
    </source>
</evidence>
<keyword evidence="5 10" id="KW-1133">Transmembrane helix</keyword>
<comment type="subcellular location">
    <subcellularLocation>
        <location evidence="1">Cell membrane</location>
        <topology evidence="1">Multi-pass membrane protein</topology>
    </subcellularLocation>
</comment>
<dbReference type="RefSeq" id="WP_020911644.1">
    <property type="nucleotide sequence ID" value="NC_011566.1"/>
</dbReference>
<keyword evidence="7 9" id="KW-0807">Transducer</keyword>
<dbReference type="PANTHER" id="PTHR32089">
    <property type="entry name" value="METHYL-ACCEPTING CHEMOTAXIS PROTEIN MCPB"/>
    <property type="match status" value="1"/>
</dbReference>
<dbReference type="Gene3D" id="1.10.287.950">
    <property type="entry name" value="Methyl-accepting chemotaxis protein"/>
    <property type="match status" value="1"/>
</dbReference>
<keyword evidence="2" id="KW-1003">Cell membrane</keyword>
<dbReference type="PANTHER" id="PTHR32089:SF120">
    <property type="entry name" value="METHYL-ACCEPTING CHEMOTAXIS PROTEIN TLPQ"/>
    <property type="match status" value="1"/>
</dbReference>
<sequence>MTLKYKLLYSFVLLGMVPAAIIAFFSLYIASSSIEEQAYDQLTSMREIKKNQLEDYFLQTQKDLALINNVWADNLKLDSELRPELLAQLKHGFFESFIREYNYYDLFIIDKSGEVFYTVAKESDYKTNLKTGPYSQSGLGRLFQRVSLSQKVEIEDFAPYAPSNNEPASFIAEPIEVNGKVIGVIALQLSIEKINQIMQFRQGMGDTGETYLVGDDFKMRSDSFLDPIGHSVVASFAGNVRDNGVQTEAVSAGFRGHSSTDIVIDYNGNPVLSSYTPLEFLGLSWVLLAEIDESEAFAALNHLQTIIAIICLLTIAGIILVTFFIAKSILKPIGGEPAEMESLTRKIAEGDLTTQFNRSANRTGVYASMVSMTQGLTRMMGSLTHVTSELSSAAEQTSSTSVQASASLQEQQASIETVSSAMYEMSETIESVSENARSVADLSSNATETSKLASHNVSNTIAELHELVDEVGTATEVIAEIESKSQGIGSILEVIRGISEQTNLLALNAAIEAARAGEQGRGFAVVADEVRQLAQKTQLSTADIEEMIAQLQLDTQNAVAVMKQSSEHTQKTIQSAASSKESIQLAMEEMVSISANAEQIAAATGQQSLAAQEISQSITAINDTAAQNAAGSEQVAAASEHIDQLSKQLSSLTAQFKLKG</sequence>
<dbReference type="eggNOG" id="COG0840">
    <property type="taxonomic scope" value="Bacteria"/>
</dbReference>
<accession>B8CKU0</accession>
<dbReference type="Gene3D" id="3.30.450.20">
    <property type="entry name" value="PAS domain"/>
    <property type="match status" value="1"/>
</dbReference>
<dbReference type="Pfam" id="PF00015">
    <property type="entry name" value="MCPsignal"/>
    <property type="match status" value="1"/>
</dbReference>
<dbReference type="Proteomes" id="UP000000753">
    <property type="component" value="Chromosome"/>
</dbReference>
<feature type="transmembrane region" description="Helical" evidence="10">
    <location>
        <begin position="306"/>
        <end position="326"/>
    </location>
</feature>
<feature type="transmembrane region" description="Helical" evidence="10">
    <location>
        <begin position="7"/>
        <end position="30"/>
    </location>
</feature>
<evidence type="ECO:0000256" key="1">
    <source>
        <dbReference type="ARBA" id="ARBA00004651"/>
    </source>
</evidence>
<dbReference type="SUPFAM" id="SSF58104">
    <property type="entry name" value="Methyl-accepting chemotaxis protein (MCP) signaling domain"/>
    <property type="match status" value="1"/>
</dbReference>
<evidence type="ECO:0000256" key="6">
    <source>
        <dbReference type="ARBA" id="ARBA00023136"/>
    </source>
</evidence>
<dbReference type="HOGENOM" id="CLU_000445_107_19_6"/>
<dbReference type="KEGG" id="swp:swp_1480"/>
<evidence type="ECO:0000256" key="9">
    <source>
        <dbReference type="PROSITE-ProRule" id="PRU00284"/>
    </source>
</evidence>
<dbReference type="Pfam" id="PF02743">
    <property type="entry name" value="dCache_1"/>
    <property type="match status" value="1"/>
</dbReference>
<dbReference type="GO" id="GO:0005886">
    <property type="term" value="C:plasma membrane"/>
    <property type="evidence" value="ECO:0007669"/>
    <property type="project" value="UniProtKB-SubCell"/>
</dbReference>
<dbReference type="STRING" id="225849.swp_1480"/>
<evidence type="ECO:0000313" key="12">
    <source>
        <dbReference type="EMBL" id="ACJ28266.1"/>
    </source>
</evidence>
<dbReference type="PROSITE" id="PS50111">
    <property type="entry name" value="CHEMOTAXIS_TRANSDUC_2"/>
    <property type="match status" value="1"/>
</dbReference>
<keyword evidence="12" id="KW-0418">Kinase</keyword>
<evidence type="ECO:0000313" key="13">
    <source>
        <dbReference type="Proteomes" id="UP000000753"/>
    </source>
</evidence>